<protein>
    <submittedName>
        <fullName evidence="1">Uncharacterized protein</fullName>
    </submittedName>
</protein>
<organism evidence="1 2">
    <name type="scientific">Dictyobacter formicarum</name>
    <dbReference type="NCBI Taxonomy" id="2778368"/>
    <lineage>
        <taxon>Bacteria</taxon>
        <taxon>Bacillati</taxon>
        <taxon>Chloroflexota</taxon>
        <taxon>Ktedonobacteria</taxon>
        <taxon>Ktedonobacterales</taxon>
        <taxon>Dictyobacteraceae</taxon>
        <taxon>Dictyobacter</taxon>
    </lineage>
</organism>
<gene>
    <name evidence="1" type="ORF">KSZ_30280</name>
</gene>
<accession>A0ABQ3VFT0</accession>
<comment type="caution">
    <text evidence="1">The sequence shown here is derived from an EMBL/GenBank/DDBJ whole genome shotgun (WGS) entry which is preliminary data.</text>
</comment>
<name>A0ABQ3VFT0_9CHLR</name>
<sequence length="60" mass="6817">MDERHERATNIQTQHNSIISNPYCGWDGKVTGNEELYAIHVAVTMLNCTIHMTSIITSRN</sequence>
<proteinExistence type="predicted"/>
<dbReference type="Proteomes" id="UP000635565">
    <property type="component" value="Unassembled WGS sequence"/>
</dbReference>
<evidence type="ECO:0000313" key="2">
    <source>
        <dbReference type="Proteomes" id="UP000635565"/>
    </source>
</evidence>
<evidence type="ECO:0000313" key="1">
    <source>
        <dbReference type="EMBL" id="GHO85022.1"/>
    </source>
</evidence>
<reference evidence="1 2" key="1">
    <citation type="journal article" date="2021" name="Int. J. Syst. Evol. Microbiol.">
        <title>Reticulibacter mediterranei gen. nov., sp. nov., within the new family Reticulibacteraceae fam. nov., and Ktedonospora formicarum gen. nov., sp. nov., Ktedonobacter robiniae sp. nov., Dictyobacter formicarum sp. nov. and Dictyobacter arantiisoli sp. nov., belonging to the class Ktedonobacteria.</title>
        <authorList>
            <person name="Yabe S."/>
            <person name="Zheng Y."/>
            <person name="Wang C.M."/>
            <person name="Sakai Y."/>
            <person name="Abe K."/>
            <person name="Yokota A."/>
            <person name="Donadio S."/>
            <person name="Cavaletti L."/>
            <person name="Monciardini P."/>
        </authorList>
    </citation>
    <scope>NUCLEOTIDE SEQUENCE [LARGE SCALE GENOMIC DNA]</scope>
    <source>
        <strain evidence="1 2">SOSP1-9</strain>
    </source>
</reference>
<dbReference type="EMBL" id="BNJJ01000007">
    <property type="protein sequence ID" value="GHO85022.1"/>
    <property type="molecule type" value="Genomic_DNA"/>
</dbReference>
<keyword evidence="2" id="KW-1185">Reference proteome</keyword>